<dbReference type="STRING" id="208445.SAMN04489727_3910"/>
<dbReference type="Gene3D" id="1.25.40.10">
    <property type="entry name" value="Tetratricopeptide repeat domain"/>
    <property type="match status" value="1"/>
</dbReference>
<feature type="compositionally biased region" description="Basic and acidic residues" evidence="1">
    <location>
        <begin position="38"/>
        <end position="50"/>
    </location>
</feature>
<dbReference type="AlphaFoldDB" id="A0A1H4SW56"/>
<dbReference type="InterPro" id="IPR011990">
    <property type="entry name" value="TPR-like_helical_dom_sf"/>
</dbReference>
<evidence type="ECO:0008006" key="4">
    <source>
        <dbReference type="Google" id="ProtNLM"/>
    </source>
</evidence>
<name>A0A1H4SW56_9PSEU</name>
<feature type="region of interest" description="Disordered" evidence="1">
    <location>
        <begin position="32"/>
        <end position="104"/>
    </location>
</feature>
<dbReference type="Proteomes" id="UP000199622">
    <property type="component" value="Unassembled WGS sequence"/>
</dbReference>
<dbReference type="InterPro" id="IPR053137">
    <property type="entry name" value="NLR-like"/>
</dbReference>
<proteinExistence type="predicted"/>
<protein>
    <recommendedName>
        <fullName evidence="4">Tetratricopeptide repeat-containing protein</fullName>
    </recommendedName>
</protein>
<gene>
    <name evidence="2" type="ORF">SAMN04489727_3910</name>
</gene>
<dbReference type="InterPro" id="IPR047738">
    <property type="entry name" value="SAV_2336-like_N"/>
</dbReference>
<organism evidence="2 3">
    <name type="scientific">Amycolatopsis tolypomycina</name>
    <dbReference type="NCBI Taxonomy" id="208445"/>
    <lineage>
        <taxon>Bacteria</taxon>
        <taxon>Bacillati</taxon>
        <taxon>Actinomycetota</taxon>
        <taxon>Actinomycetes</taxon>
        <taxon>Pseudonocardiales</taxon>
        <taxon>Pseudonocardiaceae</taxon>
        <taxon>Amycolatopsis</taxon>
    </lineage>
</organism>
<evidence type="ECO:0000256" key="1">
    <source>
        <dbReference type="SAM" id="MobiDB-lite"/>
    </source>
</evidence>
<evidence type="ECO:0000313" key="2">
    <source>
        <dbReference type="EMBL" id="SEC48111.1"/>
    </source>
</evidence>
<dbReference type="Gene3D" id="3.40.50.300">
    <property type="entry name" value="P-loop containing nucleotide triphosphate hydrolases"/>
    <property type="match status" value="1"/>
</dbReference>
<dbReference type="PANTHER" id="PTHR46082">
    <property type="entry name" value="ATP/GTP-BINDING PROTEIN-RELATED"/>
    <property type="match status" value="1"/>
</dbReference>
<sequence>MSEPDDTPTRIPAGELSWQEVADMLWLVNVLQQSGRPGHPEEPPLDRTRAPEPVGEPPSPRQAFEEPEPISDTAGVAPSPDPAVSGPGRAGGDRDFGSQLTNPRAIERALRPLSRRVPSRRDKELDEVRVATTAAETGLWLPVTRPAATRRFDVVVVCDTGRSTALWRATAADFVHLLERQGAFRDVRTVQLDTDQDVPETYRVAGRPDRRPLRELADPTGRRIVLVLTDGVGRAWRPDTVPSWLTALGEDNPLAVVHHLPHRLWRLGNLTTELANLSTGEPGAPNRRLRFDVHAEPWAPRREGLPVPVLEMSGGWLARWAGLLTATGPAEVTLPVTVLGRSAEAPDDLPAELSARERVRAFHLTASPAAFRLAALLSAVPIDLAVMRFVQQEMVPRSALFHLAEVLHGGLLTDGDGEPGEGFDFLPGVRAELLGGLRRTDTVGVIREVATTFGAAKPVLARLLAAVADPFGPSLPSDPADIRVERAVMRALSGPYLSRARRLTAGADSSSSLEQLERAAPSVTSESTAMLSVSPQANARGFVDRAELAAVRSSLTGGGGRPVVVLGEGGSGKTELVREYLARHADDYDSVWWVRAGEAADIVTDYGRIAIDLGLQHPGAAADAVAATVLDAFAGARAVRWLLVLDGAVDPADVLPYLPAGPAHVVVTSREPAWRDHGIPVPVGRLSAAQSRELLLRRAPALDDAECESLAELHGGLAATVTYLAHRAPRRRFSAGWFTREVLDEGPFRHALDDVAAGRPLLDVCAVLGPRGVAAYFLDRLSGSGPDPVAGGTVATEAEEARTALLESGLLVPDRGVLVVPEPVRAEVLARLGATASDSARHAVHRVLAQDTSALAPGEVVSHLKRSGMVDCADPGVRLGVVALTRRLLDLGYLAAAVEVAESALRAWEGEAAGTPQFAQLAAELGVACRLRGDRARAVRLHRRYGPAVSLARSLRETGEVEAAFEALGGHAPATDDIAVIAGFAATARLAAALAGRPLAAEIGVLQEEVVARLRRKCGDGHPATLAALGELALTRRLGGEARVALELDRTLVGRATALLGEGHRITLACAINFATDLHETGQPDAAVKLDRRTARIAARAQGERHTATLVARWNLALAEGPEPAEADAGAALSRELGRSHPLARLAAAGSRCWYEPDPGALLADESGSL</sequence>
<accession>A0A1H4SW56</accession>
<reference evidence="3" key="1">
    <citation type="submission" date="2016-10" db="EMBL/GenBank/DDBJ databases">
        <authorList>
            <person name="Varghese N."/>
            <person name="Submissions S."/>
        </authorList>
    </citation>
    <scope>NUCLEOTIDE SEQUENCE [LARGE SCALE GENOMIC DNA]</scope>
    <source>
        <strain evidence="3">DSM 44544</strain>
    </source>
</reference>
<dbReference type="InterPro" id="IPR027417">
    <property type="entry name" value="P-loop_NTPase"/>
</dbReference>
<evidence type="ECO:0000313" key="3">
    <source>
        <dbReference type="Proteomes" id="UP000199622"/>
    </source>
</evidence>
<dbReference type="PANTHER" id="PTHR46082:SF6">
    <property type="entry name" value="AAA+ ATPASE DOMAIN-CONTAINING PROTEIN-RELATED"/>
    <property type="match status" value="1"/>
</dbReference>
<dbReference type="EMBL" id="FNSO01000004">
    <property type="protein sequence ID" value="SEC48111.1"/>
    <property type="molecule type" value="Genomic_DNA"/>
</dbReference>
<keyword evidence="3" id="KW-1185">Reference proteome</keyword>
<dbReference type="OrthoDB" id="580767at2"/>
<dbReference type="SUPFAM" id="SSF52540">
    <property type="entry name" value="P-loop containing nucleoside triphosphate hydrolases"/>
    <property type="match status" value="1"/>
</dbReference>
<dbReference type="NCBIfam" id="NF041121">
    <property type="entry name" value="SAV_2336_NTERM"/>
    <property type="match status" value="1"/>
</dbReference>
<dbReference type="RefSeq" id="WP_091309342.1">
    <property type="nucleotide sequence ID" value="NZ_FNSO01000004.1"/>
</dbReference>